<keyword evidence="5" id="KW-0472">Membrane</keyword>
<evidence type="ECO:0000313" key="8">
    <source>
        <dbReference type="Proteomes" id="UP000189661"/>
    </source>
</evidence>
<organism evidence="7 8">
    <name type="scientific">Planococcus faecalis</name>
    <dbReference type="NCBI Taxonomy" id="1598147"/>
    <lineage>
        <taxon>Bacteria</taxon>
        <taxon>Bacillati</taxon>
        <taxon>Bacillota</taxon>
        <taxon>Bacilli</taxon>
        <taxon>Bacillales</taxon>
        <taxon>Caryophanaceae</taxon>
        <taxon>Planococcus</taxon>
    </lineage>
</organism>
<dbReference type="PANTHER" id="PTHR33258:SF1">
    <property type="entry name" value="TRANSPOSASE INSL FOR INSERTION SEQUENCE ELEMENT IS186A-RELATED"/>
    <property type="match status" value="1"/>
</dbReference>
<dbReference type="Pfam" id="PF01609">
    <property type="entry name" value="DDE_Tnp_1"/>
    <property type="match status" value="1"/>
</dbReference>
<comment type="similarity">
    <text evidence="1">Belongs to the transposase 11 family.</text>
</comment>
<sequence>MKQNTMFPNLIQKFITDKDVALLTKLIGYEDTARKLTVGKLIEYLVTAAASEWKGYRHCGDVGTSAGLVDVDHSTLSKKMKELDYHLMKEAFALIVRKCNRVTRRALKIPNRLLLVDSTTITVGRNRLPWALYHGERSGIKLHVSYTPETSMPLDVIETTGLVHDGPVDEGLSDRRFILVQDRAYFNIKRIDQFVSDKQDFVIRMKENVELSTIRSLQRLPEEGSNVTRDFTCWLGTPQSRSKKRHRVVFFTDHEGHEIRVVTSLLHVSAEAIAGMYKARWGIESFFRWIKQNLNVPKVFGQTPNAVYNQLFAALIAYVLIQWLYQKTKSGIRTPALSLLAFQRTLLTGTLPLIWLDALTTFLYEYFTLSRSSLSFIG</sequence>
<evidence type="ECO:0000259" key="6">
    <source>
        <dbReference type="Pfam" id="PF01609"/>
    </source>
</evidence>
<evidence type="ECO:0000256" key="5">
    <source>
        <dbReference type="SAM" id="Phobius"/>
    </source>
</evidence>
<dbReference type="PANTHER" id="PTHR33258">
    <property type="entry name" value="TRANSPOSASE INSL FOR INSERTION SEQUENCE ELEMENT IS186A-RELATED"/>
    <property type="match status" value="1"/>
</dbReference>
<name>A0ABM6IQ70_9BACL</name>
<protein>
    <submittedName>
        <fullName evidence="7">IS4 family transposase</fullName>
    </submittedName>
</protein>
<dbReference type="Proteomes" id="UP000189661">
    <property type="component" value="Chromosome"/>
</dbReference>
<accession>A0ABM6IQ70</accession>
<keyword evidence="2" id="KW-0815">Transposition</keyword>
<evidence type="ECO:0000256" key="3">
    <source>
        <dbReference type="ARBA" id="ARBA00023125"/>
    </source>
</evidence>
<dbReference type="NCBIfam" id="NF033592">
    <property type="entry name" value="transpos_IS4_1"/>
    <property type="match status" value="1"/>
</dbReference>
<feature type="transmembrane region" description="Helical" evidence="5">
    <location>
        <begin position="307"/>
        <end position="325"/>
    </location>
</feature>
<gene>
    <name evidence="7" type="ORF">AJGP001_03625</name>
</gene>
<keyword evidence="3" id="KW-0238">DNA-binding</keyword>
<dbReference type="InterPro" id="IPR002559">
    <property type="entry name" value="Transposase_11"/>
</dbReference>
<dbReference type="InterPro" id="IPR047952">
    <property type="entry name" value="Transpos_IS4"/>
</dbReference>
<keyword evidence="5" id="KW-0812">Transmembrane</keyword>
<feature type="domain" description="Transposase IS4-like" evidence="6">
    <location>
        <begin position="112"/>
        <end position="320"/>
    </location>
</feature>
<evidence type="ECO:0000256" key="1">
    <source>
        <dbReference type="ARBA" id="ARBA00010075"/>
    </source>
</evidence>
<keyword evidence="5" id="KW-1133">Transmembrane helix</keyword>
<keyword evidence="4" id="KW-0233">DNA recombination</keyword>
<dbReference type="SUPFAM" id="SSF53098">
    <property type="entry name" value="Ribonuclease H-like"/>
    <property type="match status" value="1"/>
</dbReference>
<keyword evidence="8" id="KW-1185">Reference proteome</keyword>
<dbReference type="RefSeq" id="WP_071153923.1">
    <property type="nucleotide sequence ID" value="NZ_CP019401.1"/>
</dbReference>
<evidence type="ECO:0000256" key="4">
    <source>
        <dbReference type="ARBA" id="ARBA00023172"/>
    </source>
</evidence>
<reference evidence="7 8" key="1">
    <citation type="submission" date="2017-01" db="EMBL/GenBank/DDBJ databases">
        <title>Planococcus faecalis genome complete sequence.</title>
        <authorList>
            <person name="Lee P.C."/>
        </authorList>
    </citation>
    <scope>NUCLEOTIDE SEQUENCE [LARGE SCALE GENOMIC DNA]</scope>
    <source>
        <strain evidence="7 8">AJ003</strain>
    </source>
</reference>
<evidence type="ECO:0000256" key="2">
    <source>
        <dbReference type="ARBA" id="ARBA00022578"/>
    </source>
</evidence>
<feature type="transmembrane region" description="Helical" evidence="5">
    <location>
        <begin position="346"/>
        <end position="367"/>
    </location>
</feature>
<dbReference type="InterPro" id="IPR012337">
    <property type="entry name" value="RNaseH-like_sf"/>
</dbReference>
<proteinExistence type="inferred from homology"/>
<evidence type="ECO:0000313" key="7">
    <source>
        <dbReference type="EMBL" id="AQU78441.1"/>
    </source>
</evidence>
<dbReference type="EMBL" id="CP019401">
    <property type="protein sequence ID" value="AQU78441.1"/>
    <property type="molecule type" value="Genomic_DNA"/>
</dbReference>